<proteinExistence type="inferred from homology"/>
<organism evidence="3 4">
    <name type="scientific">Calocera viscosa (strain TUFC12733)</name>
    <dbReference type="NCBI Taxonomy" id="1330018"/>
    <lineage>
        <taxon>Eukaryota</taxon>
        <taxon>Fungi</taxon>
        <taxon>Dikarya</taxon>
        <taxon>Basidiomycota</taxon>
        <taxon>Agaricomycotina</taxon>
        <taxon>Dacrymycetes</taxon>
        <taxon>Dacrymycetales</taxon>
        <taxon>Dacrymycetaceae</taxon>
        <taxon>Calocera</taxon>
    </lineage>
</organism>
<dbReference type="EMBL" id="KV417288">
    <property type="protein sequence ID" value="KZO95640.1"/>
    <property type="molecule type" value="Genomic_DNA"/>
</dbReference>
<accession>A0A167LFK5</accession>
<dbReference type="PANTHER" id="PTHR43008">
    <property type="entry name" value="BENZIL REDUCTASE"/>
    <property type="match status" value="1"/>
</dbReference>
<dbReference type="SUPFAM" id="SSF51735">
    <property type="entry name" value="NAD(P)-binding Rossmann-fold domains"/>
    <property type="match status" value="1"/>
</dbReference>
<evidence type="ECO:0000256" key="1">
    <source>
        <dbReference type="ARBA" id="ARBA00006484"/>
    </source>
</evidence>
<reference evidence="3 4" key="1">
    <citation type="journal article" date="2016" name="Mol. Biol. Evol.">
        <title>Comparative Genomics of Early-Diverging Mushroom-Forming Fungi Provides Insights into the Origins of Lignocellulose Decay Capabilities.</title>
        <authorList>
            <person name="Nagy L.G."/>
            <person name="Riley R."/>
            <person name="Tritt A."/>
            <person name="Adam C."/>
            <person name="Daum C."/>
            <person name="Floudas D."/>
            <person name="Sun H."/>
            <person name="Yadav J.S."/>
            <person name="Pangilinan J."/>
            <person name="Larsson K.H."/>
            <person name="Matsuura K."/>
            <person name="Barry K."/>
            <person name="Labutti K."/>
            <person name="Kuo R."/>
            <person name="Ohm R.A."/>
            <person name="Bhattacharya S.S."/>
            <person name="Shirouzu T."/>
            <person name="Yoshinaga Y."/>
            <person name="Martin F.M."/>
            <person name="Grigoriev I.V."/>
            <person name="Hibbett D.S."/>
        </authorList>
    </citation>
    <scope>NUCLEOTIDE SEQUENCE [LARGE SCALE GENOMIC DNA]</scope>
    <source>
        <strain evidence="3 4">TUFC12733</strain>
    </source>
</reference>
<gene>
    <name evidence="3" type="ORF">CALVIDRAFT_599067</name>
</gene>
<evidence type="ECO:0000313" key="3">
    <source>
        <dbReference type="EMBL" id="KZO95640.1"/>
    </source>
</evidence>
<sequence length="248" mass="26501">MGQPRIILTGAANGIGLAVTQILLEEFGAKVVAIDINISEGIKALKEKHSDALQIVEGDITKPETSLEALALEPSPTALMLNAGVCELVTIADSTPAHWSKVFNVNVLALLNTLIPAVPALRENKGRVVFTSSSAATKRRGAWASYNASKAAENAIARTFATEEPDITSIAVCPGMADTGMVERIRGNMGAKAMKPDDHKFFVEAKKNMINPLDCGYVLANLAINGKHELSGEFFTWDSPQGAPYQRK</sequence>
<dbReference type="Proteomes" id="UP000076738">
    <property type="component" value="Unassembled WGS sequence"/>
</dbReference>
<dbReference type="GO" id="GO:0016616">
    <property type="term" value="F:oxidoreductase activity, acting on the CH-OH group of donors, NAD or NADP as acceptor"/>
    <property type="evidence" value="ECO:0007669"/>
    <property type="project" value="UniProtKB-ARBA"/>
</dbReference>
<dbReference type="Pfam" id="PF00106">
    <property type="entry name" value="adh_short"/>
    <property type="match status" value="1"/>
</dbReference>
<keyword evidence="2" id="KW-0560">Oxidoreductase</keyword>
<dbReference type="Gene3D" id="3.40.50.720">
    <property type="entry name" value="NAD(P)-binding Rossmann-like Domain"/>
    <property type="match status" value="1"/>
</dbReference>
<dbReference type="GO" id="GO:0050664">
    <property type="term" value="F:oxidoreductase activity, acting on NAD(P)H, oxygen as acceptor"/>
    <property type="evidence" value="ECO:0007669"/>
    <property type="project" value="TreeGrafter"/>
</dbReference>
<dbReference type="InterPro" id="IPR002347">
    <property type="entry name" value="SDR_fam"/>
</dbReference>
<keyword evidence="4" id="KW-1185">Reference proteome</keyword>
<evidence type="ECO:0000256" key="2">
    <source>
        <dbReference type="ARBA" id="ARBA00023002"/>
    </source>
</evidence>
<evidence type="ECO:0000313" key="4">
    <source>
        <dbReference type="Proteomes" id="UP000076738"/>
    </source>
</evidence>
<dbReference type="STRING" id="1330018.A0A167LFK5"/>
<protein>
    <submittedName>
        <fullName evidence="3">Short-chain dehydrogenase</fullName>
    </submittedName>
</protein>
<dbReference type="PRINTS" id="PR00081">
    <property type="entry name" value="GDHRDH"/>
</dbReference>
<dbReference type="AlphaFoldDB" id="A0A167LFK5"/>
<comment type="similarity">
    <text evidence="1">Belongs to the short-chain dehydrogenases/reductases (SDR) family.</text>
</comment>
<name>A0A167LFK5_CALVF</name>
<dbReference type="PANTHER" id="PTHR43008:SF8">
    <property type="entry name" value="BENZIL REDUCTASE ((S)-BENZOIN FORMING) IRC24"/>
    <property type="match status" value="1"/>
</dbReference>
<dbReference type="InterPro" id="IPR036291">
    <property type="entry name" value="NAD(P)-bd_dom_sf"/>
</dbReference>
<dbReference type="OrthoDB" id="9876299at2759"/>